<evidence type="ECO:0000256" key="3">
    <source>
        <dbReference type="ARBA" id="ARBA00022694"/>
    </source>
</evidence>
<dbReference type="EC" id="5.4.99.25" evidence="2"/>
<evidence type="ECO:0000313" key="8">
    <source>
        <dbReference type="Proteomes" id="UP000250321"/>
    </source>
</evidence>
<comment type="similarity">
    <text evidence="1">Belongs to the pseudouridine synthase TruB family.</text>
</comment>
<feature type="domain" description="Pseudouridine synthase II N-terminal" evidence="6">
    <location>
        <begin position="219"/>
        <end position="369"/>
    </location>
</feature>
<dbReference type="PANTHER" id="PTHR13767">
    <property type="entry name" value="TRNA-PSEUDOURIDINE SYNTHASE"/>
    <property type="match status" value="1"/>
</dbReference>
<evidence type="ECO:0000256" key="2">
    <source>
        <dbReference type="ARBA" id="ARBA00012787"/>
    </source>
</evidence>
<dbReference type="GO" id="GO:0006400">
    <property type="term" value="P:tRNA modification"/>
    <property type="evidence" value="ECO:0007669"/>
    <property type="project" value="TreeGrafter"/>
</dbReference>
<dbReference type="STRING" id="2094558.A0A314Z4Q8"/>
<dbReference type="PANTHER" id="PTHR13767:SF2">
    <property type="entry name" value="PSEUDOURIDYLATE SYNTHASE TRUB1"/>
    <property type="match status" value="1"/>
</dbReference>
<dbReference type="NCBIfam" id="TIGR00431">
    <property type="entry name" value="TruB"/>
    <property type="match status" value="1"/>
</dbReference>
<accession>A0A314Z4Q8</accession>
<reference evidence="7 8" key="1">
    <citation type="submission" date="2018-02" db="EMBL/GenBank/DDBJ databases">
        <title>Draft genome of wild Prunus yedoensis var. nudiflora.</title>
        <authorList>
            <person name="Baek S."/>
            <person name="Kim J.-H."/>
            <person name="Choi K."/>
            <person name="Kim G.-B."/>
            <person name="Cho A."/>
            <person name="Jang H."/>
            <person name="Shin C.-H."/>
            <person name="Yu H.-J."/>
            <person name="Mun J.-H."/>
        </authorList>
    </citation>
    <scope>NUCLEOTIDE SEQUENCE [LARGE SCALE GENOMIC DNA]</scope>
    <source>
        <strain evidence="8">cv. Jeju island</strain>
        <tissue evidence="7">Leaf</tissue>
    </source>
</reference>
<evidence type="ECO:0000313" key="7">
    <source>
        <dbReference type="EMBL" id="PQQ13217.1"/>
    </source>
</evidence>
<proteinExistence type="inferred from homology"/>
<dbReference type="InterPro" id="IPR020103">
    <property type="entry name" value="PsdUridine_synth_cat_dom_sf"/>
</dbReference>
<keyword evidence="8" id="KW-1185">Reference proteome</keyword>
<dbReference type="InterPro" id="IPR014780">
    <property type="entry name" value="tRNA_psdUridine_synth_TruB"/>
</dbReference>
<dbReference type="EMBL" id="PJQY01000312">
    <property type="protein sequence ID" value="PQQ13217.1"/>
    <property type="molecule type" value="Genomic_DNA"/>
</dbReference>
<gene>
    <name evidence="7" type="ORF">Pyn_03324</name>
</gene>
<dbReference type="Gene3D" id="3.30.2350.10">
    <property type="entry name" value="Pseudouridine synthase"/>
    <property type="match status" value="1"/>
</dbReference>
<evidence type="ECO:0000256" key="1">
    <source>
        <dbReference type="ARBA" id="ARBA00008999"/>
    </source>
</evidence>
<dbReference type="GO" id="GO:0005634">
    <property type="term" value="C:nucleus"/>
    <property type="evidence" value="ECO:0007669"/>
    <property type="project" value="TreeGrafter"/>
</dbReference>
<dbReference type="Pfam" id="PF01509">
    <property type="entry name" value="TruB_N"/>
    <property type="match status" value="1"/>
</dbReference>
<keyword evidence="3" id="KW-0819">tRNA processing</keyword>
<dbReference type="FunFam" id="3.30.2350.10:FF:000012">
    <property type="entry name" value="tRNA pseudouridine synthase B"/>
    <property type="match status" value="1"/>
</dbReference>
<comment type="caution">
    <text evidence="7">The sequence shown here is derived from an EMBL/GenBank/DDBJ whole genome shotgun (WGS) entry which is preliminary data.</text>
</comment>
<evidence type="ECO:0000256" key="5">
    <source>
        <dbReference type="SAM" id="MobiDB-lite"/>
    </source>
</evidence>
<dbReference type="GO" id="GO:0003723">
    <property type="term" value="F:RNA binding"/>
    <property type="evidence" value="ECO:0007669"/>
    <property type="project" value="InterPro"/>
</dbReference>
<dbReference type="SUPFAM" id="SSF55120">
    <property type="entry name" value="Pseudouridine synthase"/>
    <property type="match status" value="1"/>
</dbReference>
<name>A0A314Z4Q8_PRUYE</name>
<dbReference type="CDD" id="cd02573">
    <property type="entry name" value="PseudoU_synth_EcTruB"/>
    <property type="match status" value="1"/>
</dbReference>
<dbReference type="OrthoDB" id="9995526at2759"/>
<dbReference type="AlphaFoldDB" id="A0A314Z4Q8"/>
<feature type="region of interest" description="Disordered" evidence="5">
    <location>
        <begin position="14"/>
        <end position="62"/>
    </location>
</feature>
<protein>
    <recommendedName>
        <fullName evidence="2">tRNA pseudouridine(55) synthase</fullName>
        <ecNumber evidence="2">5.4.99.25</ecNumber>
    </recommendedName>
</protein>
<sequence>MSFSTTSTPYPLQYDLIVNRPTQSSLDHTRRRPARLSKPDSDNSPDSESDLPEKPASVSELGFENWLDEKLASAEMDKSKRKEEELYFYDTFTYPWEKDKHYKMVYQLEKKYFPDQCLDKAFLEPGQSSPNANVRGLVFFEEDEERKETGERDLVSNVSKDVTEKKKVPNKDAEVGNGEPYILTRTTELPPKWDGPYGTVVLVNKPKGWTSFTVCGKLRRLVKVKKVGHAGTLDPMATGLLIVCVGKATKVVDGYQGMIKGYSGIFRLGEATSTWDADSPVIQREPWEHIKDEDIKKVAASFSGEIWQVPPMFSAIKVGGEKMYEKARRGESIELSPRRISIFQFDIERSLDDRQNLIFRVTCSKGTYIRSLCADLGKASEGEFSADNAWDFKRAGRGNYQNLFLTMIAI</sequence>
<keyword evidence="4" id="KW-0413">Isomerase</keyword>
<dbReference type="GO" id="GO:1990481">
    <property type="term" value="P:mRNA pseudouridine synthesis"/>
    <property type="evidence" value="ECO:0007669"/>
    <property type="project" value="TreeGrafter"/>
</dbReference>
<dbReference type="Proteomes" id="UP000250321">
    <property type="component" value="Unassembled WGS sequence"/>
</dbReference>
<evidence type="ECO:0000259" key="6">
    <source>
        <dbReference type="Pfam" id="PF01509"/>
    </source>
</evidence>
<organism evidence="7 8">
    <name type="scientific">Prunus yedoensis var. nudiflora</name>
    <dbReference type="NCBI Taxonomy" id="2094558"/>
    <lineage>
        <taxon>Eukaryota</taxon>
        <taxon>Viridiplantae</taxon>
        <taxon>Streptophyta</taxon>
        <taxon>Embryophyta</taxon>
        <taxon>Tracheophyta</taxon>
        <taxon>Spermatophyta</taxon>
        <taxon>Magnoliopsida</taxon>
        <taxon>eudicotyledons</taxon>
        <taxon>Gunneridae</taxon>
        <taxon>Pentapetalae</taxon>
        <taxon>rosids</taxon>
        <taxon>fabids</taxon>
        <taxon>Rosales</taxon>
        <taxon>Rosaceae</taxon>
        <taxon>Amygdaloideae</taxon>
        <taxon>Amygdaleae</taxon>
        <taxon>Prunus</taxon>
    </lineage>
</organism>
<dbReference type="InterPro" id="IPR002501">
    <property type="entry name" value="PsdUridine_synth_N"/>
</dbReference>
<dbReference type="HAMAP" id="MF_01080">
    <property type="entry name" value="TruB_bact"/>
    <property type="match status" value="1"/>
</dbReference>
<evidence type="ECO:0000256" key="4">
    <source>
        <dbReference type="ARBA" id="ARBA00023235"/>
    </source>
</evidence>
<dbReference type="GO" id="GO:0160148">
    <property type="term" value="F:tRNA pseudouridine(55) synthase activity"/>
    <property type="evidence" value="ECO:0007669"/>
    <property type="project" value="UniProtKB-EC"/>
</dbReference>